<feature type="compositionally biased region" description="Acidic residues" evidence="1">
    <location>
        <begin position="217"/>
        <end position="228"/>
    </location>
</feature>
<dbReference type="Proteomes" id="UP000245783">
    <property type="component" value="Unassembled WGS sequence"/>
</dbReference>
<dbReference type="AlphaFoldDB" id="A0A316WAC6"/>
<evidence type="ECO:0000313" key="3">
    <source>
        <dbReference type="EMBL" id="PWN44923.1"/>
    </source>
</evidence>
<proteinExistence type="predicted"/>
<organism evidence="3 4">
    <name type="scientific">Ceraceosorus guamensis</name>
    <dbReference type="NCBI Taxonomy" id="1522189"/>
    <lineage>
        <taxon>Eukaryota</taxon>
        <taxon>Fungi</taxon>
        <taxon>Dikarya</taxon>
        <taxon>Basidiomycota</taxon>
        <taxon>Ustilaginomycotina</taxon>
        <taxon>Exobasidiomycetes</taxon>
        <taxon>Ceraceosorales</taxon>
        <taxon>Ceraceosoraceae</taxon>
        <taxon>Ceraceosorus</taxon>
    </lineage>
</organism>
<dbReference type="OrthoDB" id="3349884at2759"/>
<sequence>MQFRNVVLAAALVAAAYAQNSPRSADVACARGLDHQTRSVGACSHFERSEKELAARDFEEGLRTLDVLQARNDKQMTVDSHDQTNNESQTKQTTSGAFHCRRSDFTLGNFSRRDTTISMGGGSGNDWKNEGGNVGNCNMNRRDALAIADLGAMTRRFAARDLTDEHKDVAVEYLKRHAAELDLLIIKPEPRLSPESHVRIHASTKIKDSGSGSCADSDSDSDSDDADFISDKGHKDVCE</sequence>
<dbReference type="GeneID" id="37037770"/>
<feature type="region of interest" description="Disordered" evidence="1">
    <location>
        <begin position="203"/>
        <end position="239"/>
    </location>
</feature>
<name>A0A316WAC6_9BASI</name>
<reference evidence="3 4" key="1">
    <citation type="journal article" date="2018" name="Mol. Biol. Evol.">
        <title>Broad Genomic Sampling Reveals a Smut Pathogenic Ancestry of the Fungal Clade Ustilaginomycotina.</title>
        <authorList>
            <person name="Kijpornyongpan T."/>
            <person name="Mondo S.J."/>
            <person name="Barry K."/>
            <person name="Sandor L."/>
            <person name="Lee J."/>
            <person name="Lipzen A."/>
            <person name="Pangilinan J."/>
            <person name="LaButti K."/>
            <person name="Hainaut M."/>
            <person name="Henrissat B."/>
            <person name="Grigoriev I.V."/>
            <person name="Spatafora J.W."/>
            <person name="Aime M.C."/>
        </authorList>
    </citation>
    <scope>NUCLEOTIDE SEQUENCE [LARGE SCALE GENOMIC DNA]</scope>
    <source>
        <strain evidence="3 4">MCA 4658</strain>
    </source>
</reference>
<feature type="compositionally biased region" description="Basic and acidic residues" evidence="1">
    <location>
        <begin position="229"/>
        <end position="239"/>
    </location>
</feature>
<dbReference type="RefSeq" id="XP_025372083.1">
    <property type="nucleotide sequence ID" value="XM_025515900.1"/>
</dbReference>
<evidence type="ECO:0000313" key="4">
    <source>
        <dbReference type="Proteomes" id="UP000245783"/>
    </source>
</evidence>
<dbReference type="InParanoid" id="A0A316WAC6"/>
<keyword evidence="4" id="KW-1185">Reference proteome</keyword>
<evidence type="ECO:0000256" key="1">
    <source>
        <dbReference type="SAM" id="MobiDB-lite"/>
    </source>
</evidence>
<feature type="compositionally biased region" description="Basic and acidic residues" evidence="1">
    <location>
        <begin position="75"/>
        <end position="84"/>
    </location>
</feature>
<feature type="signal peptide" evidence="2">
    <location>
        <begin position="1"/>
        <end position="18"/>
    </location>
</feature>
<evidence type="ECO:0000256" key="2">
    <source>
        <dbReference type="SAM" id="SignalP"/>
    </source>
</evidence>
<feature type="region of interest" description="Disordered" evidence="1">
    <location>
        <begin position="75"/>
        <end position="97"/>
    </location>
</feature>
<feature type="compositionally biased region" description="Polar residues" evidence="1">
    <location>
        <begin position="85"/>
        <end position="96"/>
    </location>
</feature>
<dbReference type="EMBL" id="KZ819358">
    <property type="protein sequence ID" value="PWN44923.1"/>
    <property type="molecule type" value="Genomic_DNA"/>
</dbReference>
<gene>
    <name evidence="3" type="ORF">IE81DRAFT_345303</name>
</gene>
<accession>A0A316WAC6</accession>
<feature type="chain" id="PRO_5016307605" evidence="2">
    <location>
        <begin position="19"/>
        <end position="239"/>
    </location>
</feature>
<keyword evidence="2" id="KW-0732">Signal</keyword>
<protein>
    <submittedName>
        <fullName evidence="3">Uncharacterized protein</fullName>
    </submittedName>
</protein>